<proteinExistence type="inferred from homology"/>
<reference evidence="3 4" key="1">
    <citation type="submission" date="2020-07" db="EMBL/GenBank/DDBJ databases">
        <title>isolation of Luteimonas sp. SJ-16.</title>
        <authorList>
            <person name="Huang X.-X."/>
            <person name="Xu L."/>
            <person name="Sun J.-Q."/>
        </authorList>
    </citation>
    <scope>NUCLEOTIDE SEQUENCE [LARGE SCALE GENOMIC DNA]</scope>
    <source>
        <strain evidence="3 4">SJ-16</strain>
    </source>
</reference>
<comment type="caution">
    <text evidence="3">The sequence shown here is derived from an EMBL/GenBank/DDBJ whole genome shotgun (WGS) entry which is preliminary data.</text>
</comment>
<dbReference type="AlphaFoldDB" id="A0A7Z0QQF1"/>
<organism evidence="3 4">
    <name type="scientific">Luteimonas deserti</name>
    <dbReference type="NCBI Taxonomy" id="2752306"/>
    <lineage>
        <taxon>Bacteria</taxon>
        <taxon>Pseudomonadati</taxon>
        <taxon>Pseudomonadota</taxon>
        <taxon>Gammaproteobacteria</taxon>
        <taxon>Lysobacterales</taxon>
        <taxon>Lysobacteraceae</taxon>
        <taxon>Luteimonas</taxon>
    </lineage>
</organism>
<evidence type="ECO:0000256" key="2">
    <source>
        <dbReference type="SAM" id="MobiDB-lite"/>
    </source>
</evidence>
<evidence type="ECO:0000313" key="3">
    <source>
        <dbReference type="EMBL" id="NYZ62803.1"/>
    </source>
</evidence>
<dbReference type="NCBIfam" id="NF003405">
    <property type="entry name" value="PRK04758.1"/>
    <property type="match status" value="1"/>
</dbReference>
<name>A0A7Z0QQF1_9GAMM</name>
<evidence type="ECO:0000313" key="4">
    <source>
        <dbReference type="Proteomes" id="UP000589896"/>
    </source>
</evidence>
<comment type="similarity">
    <text evidence="1">Belongs to the UPF0149 family.</text>
</comment>
<dbReference type="Gene3D" id="1.20.120.740">
    <property type="entry name" value="YgfB uncharacterised protein family UPF0149, PF03695"/>
    <property type="match status" value="1"/>
</dbReference>
<dbReference type="InterPro" id="IPR011978">
    <property type="entry name" value="YgfB-like"/>
</dbReference>
<feature type="region of interest" description="Disordered" evidence="2">
    <location>
        <begin position="62"/>
        <end position="124"/>
    </location>
</feature>
<dbReference type="InterPro" id="IPR036255">
    <property type="entry name" value="YgfB-like_sf"/>
</dbReference>
<accession>A0A7Z0QQF1</accession>
<dbReference type="Pfam" id="PF03695">
    <property type="entry name" value="UPF0149"/>
    <property type="match status" value="1"/>
</dbReference>
<protein>
    <submittedName>
        <fullName evidence="3">UPF0149 family protein</fullName>
    </submittedName>
</protein>
<gene>
    <name evidence="3" type="ORF">H0E82_08500</name>
</gene>
<dbReference type="EMBL" id="JACCJZ010000016">
    <property type="protein sequence ID" value="NYZ62803.1"/>
    <property type="molecule type" value="Genomic_DNA"/>
</dbReference>
<dbReference type="Proteomes" id="UP000589896">
    <property type="component" value="Unassembled WGS sequence"/>
</dbReference>
<feature type="compositionally biased region" description="Basic and acidic residues" evidence="2">
    <location>
        <begin position="67"/>
        <end position="97"/>
    </location>
</feature>
<keyword evidence="4" id="KW-1185">Reference proteome</keyword>
<dbReference type="PANTHER" id="PTHR37528:SF1">
    <property type="entry name" value="UPF0149 PROTEIN YGFB"/>
    <property type="match status" value="1"/>
</dbReference>
<dbReference type="PANTHER" id="PTHR37528">
    <property type="entry name" value="UPF0149 PROTEIN YGFB"/>
    <property type="match status" value="1"/>
</dbReference>
<evidence type="ECO:0000256" key="1">
    <source>
        <dbReference type="ARBA" id="ARBA00038308"/>
    </source>
</evidence>
<dbReference type="GO" id="GO:0005829">
    <property type="term" value="C:cytosol"/>
    <property type="evidence" value="ECO:0007669"/>
    <property type="project" value="TreeGrafter"/>
</dbReference>
<sequence>MDQGLGRHAVLDQAVAARIRVHADQAPELAARNVIVPVALAAGPQRQREPLAALGQCAGERQLARAASDHRDHQQHDQGDEQRGTGHHELVGIDHADSAPGHRHGECRHAAEAPTSGFAGARRPIGTLAPRSLPQVNAVSEPLPSPAEVDAEIRALQLAMSPSELHGGLCGWLAGGGEAGANWLGAVLADAALPTPDAGGALERLRVTSAAQLEDRSFGFALLLPDGEHSLAERSGALFDWCRGFLGGFGLAAGAAPGLSPEGTEALADLARLAAAQPDTDGDDDAGEEDALAEIEEFVRVAALLLHGDAALGARHRKRLN</sequence>
<dbReference type="SUPFAM" id="SSF101327">
    <property type="entry name" value="YgfB-like"/>
    <property type="match status" value="1"/>
</dbReference>